<protein>
    <submittedName>
        <fullName evidence="2">Uncharacterized protein</fullName>
    </submittedName>
</protein>
<dbReference type="EMBL" id="JAFIMR010000001">
    <property type="protein sequence ID" value="KAI1881819.1"/>
    <property type="molecule type" value="Genomic_DNA"/>
</dbReference>
<gene>
    <name evidence="2" type="ORF">JX265_000645</name>
</gene>
<feature type="chain" id="PRO_5040176605" evidence="1">
    <location>
        <begin position="20"/>
        <end position="136"/>
    </location>
</feature>
<dbReference type="AlphaFoldDB" id="A0A9P9WZ68"/>
<sequence length="136" mass="15109">MQVTWKTLVFIQCIASALAAPAEKVSEMSSTLNFPRVKVCEHGNFTGRCEVFNAHAEPEKCSPFPLGWNDVASSVKIWVPLTHEVACTFHTTMDCNSEFADIPPWEMPGHESKSIPAPYHDALNSVSCRVQRRMSG</sequence>
<reference evidence="2" key="1">
    <citation type="submission" date="2021-03" db="EMBL/GenBank/DDBJ databases">
        <title>Revisited historic fungal species revealed as producer of novel bioactive compounds through whole genome sequencing and comparative genomics.</title>
        <authorList>
            <person name="Vignolle G.A."/>
            <person name="Hochenegger N."/>
            <person name="Mach R.L."/>
            <person name="Mach-Aigner A.R."/>
            <person name="Javad Rahimi M."/>
            <person name="Salim K.A."/>
            <person name="Chan C.M."/>
            <person name="Lim L.B.L."/>
            <person name="Cai F."/>
            <person name="Druzhinina I.S."/>
            <person name="U'Ren J.M."/>
            <person name="Derntl C."/>
        </authorList>
    </citation>
    <scope>NUCLEOTIDE SEQUENCE</scope>
    <source>
        <strain evidence="2">TUCIM 5799</strain>
    </source>
</reference>
<feature type="signal peptide" evidence="1">
    <location>
        <begin position="1"/>
        <end position="19"/>
    </location>
</feature>
<evidence type="ECO:0000256" key="1">
    <source>
        <dbReference type="SAM" id="SignalP"/>
    </source>
</evidence>
<name>A0A9P9WZ68_9PEZI</name>
<accession>A0A9P9WZ68</accession>
<dbReference type="Gene3D" id="2.60.20.10">
    <property type="entry name" value="Crystallins"/>
    <property type="match status" value="1"/>
</dbReference>
<comment type="caution">
    <text evidence="2">The sequence shown here is derived from an EMBL/GenBank/DDBJ whole genome shotgun (WGS) entry which is preliminary data.</text>
</comment>
<proteinExistence type="predicted"/>
<dbReference type="Proteomes" id="UP000829685">
    <property type="component" value="Unassembled WGS sequence"/>
</dbReference>
<organism evidence="2 3">
    <name type="scientific">Neoarthrinium moseri</name>
    <dbReference type="NCBI Taxonomy" id="1658444"/>
    <lineage>
        <taxon>Eukaryota</taxon>
        <taxon>Fungi</taxon>
        <taxon>Dikarya</taxon>
        <taxon>Ascomycota</taxon>
        <taxon>Pezizomycotina</taxon>
        <taxon>Sordariomycetes</taxon>
        <taxon>Xylariomycetidae</taxon>
        <taxon>Amphisphaeriales</taxon>
        <taxon>Apiosporaceae</taxon>
        <taxon>Neoarthrinium</taxon>
    </lineage>
</organism>
<evidence type="ECO:0000313" key="2">
    <source>
        <dbReference type="EMBL" id="KAI1881819.1"/>
    </source>
</evidence>
<evidence type="ECO:0000313" key="3">
    <source>
        <dbReference type="Proteomes" id="UP000829685"/>
    </source>
</evidence>
<keyword evidence="1" id="KW-0732">Signal</keyword>
<keyword evidence="3" id="KW-1185">Reference proteome</keyword>